<evidence type="ECO:0000313" key="6">
    <source>
        <dbReference type="Proteomes" id="UP000198287"/>
    </source>
</evidence>
<evidence type="ECO:0000313" key="5">
    <source>
        <dbReference type="EMBL" id="OXA53063.1"/>
    </source>
</evidence>
<name>A0A226E621_FOLCA</name>
<dbReference type="OrthoDB" id="342730at2759"/>
<dbReference type="Pfam" id="PF01436">
    <property type="entry name" value="NHL"/>
    <property type="match status" value="2"/>
</dbReference>
<dbReference type="PANTHER" id="PTHR24104:SF25">
    <property type="entry name" value="PROTEIN LIN-41"/>
    <property type="match status" value="1"/>
</dbReference>
<dbReference type="GO" id="GO:0000209">
    <property type="term" value="P:protein polyubiquitination"/>
    <property type="evidence" value="ECO:0007669"/>
    <property type="project" value="TreeGrafter"/>
</dbReference>
<dbReference type="Proteomes" id="UP000198287">
    <property type="component" value="Unassembled WGS sequence"/>
</dbReference>
<evidence type="ECO:0000256" key="1">
    <source>
        <dbReference type="ARBA" id="ARBA00022737"/>
    </source>
</evidence>
<accession>A0A226E621</accession>
<keyword evidence="1" id="KW-0677">Repeat</keyword>
<dbReference type="GO" id="GO:0043161">
    <property type="term" value="P:proteasome-mediated ubiquitin-dependent protein catabolic process"/>
    <property type="evidence" value="ECO:0007669"/>
    <property type="project" value="TreeGrafter"/>
</dbReference>
<reference evidence="5 6" key="1">
    <citation type="submission" date="2015-12" db="EMBL/GenBank/DDBJ databases">
        <title>The genome of Folsomia candida.</title>
        <authorList>
            <person name="Faddeeva A."/>
            <person name="Derks M.F."/>
            <person name="Anvar Y."/>
            <person name="Smit S."/>
            <person name="Van Straalen N."/>
            <person name="Roelofs D."/>
        </authorList>
    </citation>
    <scope>NUCLEOTIDE SEQUENCE [LARGE SCALE GENOMIC DNA]</scope>
    <source>
        <strain evidence="5 6">VU population</strain>
        <tissue evidence="5">Whole body</tissue>
    </source>
</reference>
<dbReference type="PROSITE" id="PS51125">
    <property type="entry name" value="NHL"/>
    <property type="match status" value="4"/>
</dbReference>
<dbReference type="EMBL" id="LNIX01000006">
    <property type="protein sequence ID" value="OXA53063.1"/>
    <property type="molecule type" value="Genomic_DNA"/>
</dbReference>
<evidence type="ECO:0000256" key="3">
    <source>
        <dbReference type="SAM" id="MobiDB-lite"/>
    </source>
</evidence>
<feature type="repeat" description="NHL" evidence="2">
    <location>
        <begin position="322"/>
        <end position="366"/>
    </location>
</feature>
<protein>
    <recommendedName>
        <fullName evidence="4">SMP-30/Gluconolactonase/LRE-like region domain-containing protein</fullName>
    </recommendedName>
</protein>
<dbReference type="Gene3D" id="2.120.10.30">
    <property type="entry name" value="TolB, C-terminal domain"/>
    <property type="match status" value="2"/>
</dbReference>
<dbReference type="Pfam" id="PF08450">
    <property type="entry name" value="SGL"/>
    <property type="match status" value="1"/>
</dbReference>
<comment type="caution">
    <text evidence="5">The sequence shown here is derived from an EMBL/GenBank/DDBJ whole genome shotgun (WGS) entry which is preliminary data.</text>
</comment>
<dbReference type="GO" id="GO:0008270">
    <property type="term" value="F:zinc ion binding"/>
    <property type="evidence" value="ECO:0007669"/>
    <property type="project" value="UniProtKB-KW"/>
</dbReference>
<dbReference type="SUPFAM" id="SSF101898">
    <property type="entry name" value="NHL repeat"/>
    <property type="match status" value="1"/>
</dbReference>
<proteinExistence type="predicted"/>
<evidence type="ECO:0000256" key="2">
    <source>
        <dbReference type="PROSITE-ProRule" id="PRU00504"/>
    </source>
</evidence>
<gene>
    <name evidence="5" type="ORF">Fcan01_12627</name>
</gene>
<feature type="region of interest" description="Disordered" evidence="3">
    <location>
        <begin position="117"/>
        <end position="143"/>
    </location>
</feature>
<dbReference type="InterPro" id="IPR013658">
    <property type="entry name" value="SGL"/>
</dbReference>
<feature type="compositionally biased region" description="Polar residues" evidence="3">
    <location>
        <begin position="133"/>
        <end position="143"/>
    </location>
</feature>
<feature type="repeat" description="NHL" evidence="2">
    <location>
        <begin position="371"/>
        <end position="415"/>
    </location>
</feature>
<organism evidence="5 6">
    <name type="scientific">Folsomia candida</name>
    <name type="common">Springtail</name>
    <dbReference type="NCBI Taxonomy" id="158441"/>
    <lineage>
        <taxon>Eukaryota</taxon>
        <taxon>Metazoa</taxon>
        <taxon>Ecdysozoa</taxon>
        <taxon>Arthropoda</taxon>
        <taxon>Hexapoda</taxon>
        <taxon>Collembola</taxon>
        <taxon>Entomobryomorpha</taxon>
        <taxon>Isotomoidea</taxon>
        <taxon>Isotomidae</taxon>
        <taxon>Proisotominae</taxon>
        <taxon>Folsomia</taxon>
    </lineage>
</organism>
<dbReference type="InterPro" id="IPR050952">
    <property type="entry name" value="TRIM-NHL_E3_ligases"/>
</dbReference>
<feature type="domain" description="SMP-30/Gluconolactonase/LRE-like region" evidence="4">
    <location>
        <begin position="438"/>
        <end position="523"/>
    </location>
</feature>
<feature type="repeat" description="NHL" evidence="2">
    <location>
        <begin position="286"/>
        <end position="318"/>
    </location>
</feature>
<dbReference type="PANTHER" id="PTHR24104">
    <property type="entry name" value="E3 UBIQUITIN-PROTEIN LIGASE NHLRC1-RELATED"/>
    <property type="match status" value="1"/>
</dbReference>
<dbReference type="AlphaFoldDB" id="A0A226E621"/>
<dbReference type="GO" id="GO:0061630">
    <property type="term" value="F:ubiquitin protein ligase activity"/>
    <property type="evidence" value="ECO:0007669"/>
    <property type="project" value="TreeGrafter"/>
</dbReference>
<sequence>MKHATESSEKALFPEIIRFSKALGWESSLDFVWSLLDKKNSMDEGADFEKFASTLLEDLDRTTPSLDLLPGLPGISPCLLCLDLLAFVDWTFLLPRRLPIGTLATRMSKDRKELPRLDLPACSNKDEDASPDSGYNTSNPSSPTLDDLAISKIAVDLARFLDYSAPDNLLEHISLVLPFQSFLTSEDAMFLITAQKPATQQDLERLAIVIVGPNNVALPILNNTAVSEDGILYTFRSVIPGIHTIDIFHNAIHPIRGCPMQILFSRNYQRLTSILTWELPDKASSDICNPWGLCYNTKTEQLWIADRINHNLIVYKPDGTLDFVVGQFGAGPGEFFRPTALAYDANSDRIFVSDKDNHRIQIFDAKDGAFLSTFGSKGELAGQFQLPWGIAVSPDGSTVAVADTRNHRIQFFDAAGNYLREFRVTGPKGNWKEYRLVFNYPRGLAFNLTGDTLYVSDFNLQQVHQLRLKDGQVTLRPFISPGILHRPSGLAVDEAGNLIVADTRNDVLRVFTPNGDLLRSITTIITDPLNANIRFKLPTDLAIFPKKGLVATLDNKGRVTVF</sequence>
<dbReference type="InterPro" id="IPR011042">
    <property type="entry name" value="6-blade_b-propeller_TolB-like"/>
</dbReference>
<feature type="repeat" description="NHL" evidence="2">
    <location>
        <begin position="471"/>
        <end position="514"/>
    </location>
</feature>
<evidence type="ECO:0000259" key="4">
    <source>
        <dbReference type="Pfam" id="PF08450"/>
    </source>
</evidence>
<dbReference type="STRING" id="158441.A0A226E621"/>
<keyword evidence="6" id="KW-1185">Reference proteome</keyword>
<dbReference type="InterPro" id="IPR001258">
    <property type="entry name" value="NHL_repeat"/>
</dbReference>